<name>S4RTU0_PETMA</name>
<organism evidence="3">
    <name type="scientific">Petromyzon marinus</name>
    <name type="common">Sea lamprey</name>
    <dbReference type="NCBI Taxonomy" id="7757"/>
    <lineage>
        <taxon>Eukaryota</taxon>
        <taxon>Metazoa</taxon>
        <taxon>Chordata</taxon>
        <taxon>Craniata</taxon>
        <taxon>Vertebrata</taxon>
        <taxon>Cyclostomata</taxon>
        <taxon>Hyperoartia</taxon>
        <taxon>Petromyzontiformes</taxon>
        <taxon>Petromyzontidae</taxon>
        <taxon>Petromyzon</taxon>
    </lineage>
</organism>
<sequence>ITVAIDKLDLNSNSLATLSDTAFRGLTKLTWLNLQYNALQTLPSGETQLPTLWWLYLTTNQLKSLPPRVFDSLTKLTNLELDRNQLQSVPDGVFDKLGSLERLDLENNKLQLINLKSGHCKPQLETITLTSNAWNCSSCGILYLSEWIGAHGPPVKSTDGKLTAPDDVT</sequence>
<evidence type="ECO:0008006" key="4">
    <source>
        <dbReference type="Google" id="ProtNLM"/>
    </source>
</evidence>
<dbReference type="Ensembl" id="ENSPMAT00000008669.1">
    <property type="protein sequence ID" value="ENSPMAP00000008630.1"/>
    <property type="gene ID" value="ENSPMAG00000007787.1"/>
</dbReference>
<keyword evidence="2" id="KW-0677">Repeat</keyword>
<evidence type="ECO:0000256" key="1">
    <source>
        <dbReference type="ARBA" id="ARBA00022614"/>
    </source>
</evidence>
<dbReference type="InterPro" id="IPR003591">
    <property type="entry name" value="Leu-rich_rpt_typical-subtyp"/>
</dbReference>
<dbReference type="PROSITE" id="PS51450">
    <property type="entry name" value="LRR"/>
    <property type="match status" value="1"/>
</dbReference>
<accession>S4RTU0</accession>
<dbReference type="PANTHER" id="PTHR24366:SF96">
    <property type="entry name" value="LEUCINE RICH REPEAT CONTAINING 53"/>
    <property type="match status" value="1"/>
</dbReference>
<dbReference type="GeneTree" id="ENSGT00940000163072"/>
<keyword evidence="1" id="KW-0433">Leucine-rich repeat</keyword>
<dbReference type="SMART" id="SM00369">
    <property type="entry name" value="LRR_TYP"/>
    <property type="match status" value="5"/>
</dbReference>
<reference evidence="3" key="1">
    <citation type="submission" date="2025-08" db="UniProtKB">
        <authorList>
            <consortium name="Ensembl"/>
        </authorList>
    </citation>
    <scope>IDENTIFICATION</scope>
</reference>
<dbReference type="Gene3D" id="3.80.10.10">
    <property type="entry name" value="Ribonuclease Inhibitor"/>
    <property type="match status" value="1"/>
</dbReference>
<dbReference type="InterPro" id="IPR032675">
    <property type="entry name" value="LRR_dom_sf"/>
</dbReference>
<dbReference type="PANTHER" id="PTHR24366">
    <property type="entry name" value="IG(IMMUNOGLOBULIN) AND LRR(LEUCINE RICH REPEAT) DOMAINS"/>
    <property type="match status" value="1"/>
</dbReference>
<protein>
    <recommendedName>
        <fullName evidence="4">VLRA</fullName>
    </recommendedName>
</protein>
<dbReference type="FunFam" id="3.80.10.10:FF:001164">
    <property type="entry name" value="GH01279p"/>
    <property type="match status" value="1"/>
</dbReference>
<dbReference type="AlphaFoldDB" id="S4RTU0"/>
<reference evidence="3" key="2">
    <citation type="submission" date="2025-09" db="UniProtKB">
        <authorList>
            <consortium name="Ensembl"/>
        </authorList>
    </citation>
    <scope>IDENTIFICATION</scope>
</reference>
<dbReference type="InterPro" id="IPR001611">
    <property type="entry name" value="Leu-rich_rpt"/>
</dbReference>
<dbReference type="Pfam" id="PF13855">
    <property type="entry name" value="LRR_8"/>
    <property type="match status" value="2"/>
</dbReference>
<evidence type="ECO:0000256" key="2">
    <source>
        <dbReference type="ARBA" id="ARBA00022737"/>
    </source>
</evidence>
<proteinExistence type="predicted"/>
<dbReference type="SUPFAM" id="SSF52058">
    <property type="entry name" value="L domain-like"/>
    <property type="match status" value="1"/>
</dbReference>
<evidence type="ECO:0000313" key="3">
    <source>
        <dbReference type="Ensembl" id="ENSPMAP00000008630.1"/>
    </source>
</evidence>